<evidence type="ECO:0000313" key="1">
    <source>
        <dbReference type="EMBL" id="MPD01656.1"/>
    </source>
</evidence>
<dbReference type="Proteomes" id="UP000324222">
    <property type="component" value="Unassembled WGS sequence"/>
</dbReference>
<protein>
    <submittedName>
        <fullName evidence="1">Uncharacterized protein</fullName>
    </submittedName>
</protein>
<keyword evidence="2" id="KW-1185">Reference proteome</keyword>
<dbReference type="OrthoDB" id="6357691at2759"/>
<sequence length="79" mass="8540">MRDKDGRQRAVRQPLKDYWHEGVTARINNSRDVHKPPLPAGEVTSAALKVLYWDRGVEAGGRRVGLEGDGAGMGAGVEG</sequence>
<dbReference type="EMBL" id="VSRR010128059">
    <property type="protein sequence ID" value="MPD01656.1"/>
    <property type="molecule type" value="Genomic_DNA"/>
</dbReference>
<evidence type="ECO:0000313" key="2">
    <source>
        <dbReference type="Proteomes" id="UP000324222"/>
    </source>
</evidence>
<name>A0A5B7K409_PORTR</name>
<reference evidence="1 2" key="1">
    <citation type="submission" date="2019-05" db="EMBL/GenBank/DDBJ databases">
        <title>Another draft genome of Portunus trituberculatus and its Hox gene families provides insights of decapod evolution.</title>
        <authorList>
            <person name="Jeong J.-H."/>
            <person name="Song I."/>
            <person name="Kim S."/>
            <person name="Choi T."/>
            <person name="Kim D."/>
            <person name="Ryu S."/>
            <person name="Kim W."/>
        </authorList>
    </citation>
    <scope>NUCLEOTIDE SEQUENCE [LARGE SCALE GENOMIC DNA]</scope>
    <source>
        <tissue evidence="1">Muscle</tissue>
    </source>
</reference>
<accession>A0A5B7K409</accession>
<dbReference type="AlphaFoldDB" id="A0A5B7K409"/>
<proteinExistence type="predicted"/>
<gene>
    <name evidence="1" type="ORF">E2C01_097193</name>
</gene>
<organism evidence="1 2">
    <name type="scientific">Portunus trituberculatus</name>
    <name type="common">Swimming crab</name>
    <name type="synonym">Neptunus trituberculatus</name>
    <dbReference type="NCBI Taxonomy" id="210409"/>
    <lineage>
        <taxon>Eukaryota</taxon>
        <taxon>Metazoa</taxon>
        <taxon>Ecdysozoa</taxon>
        <taxon>Arthropoda</taxon>
        <taxon>Crustacea</taxon>
        <taxon>Multicrustacea</taxon>
        <taxon>Malacostraca</taxon>
        <taxon>Eumalacostraca</taxon>
        <taxon>Eucarida</taxon>
        <taxon>Decapoda</taxon>
        <taxon>Pleocyemata</taxon>
        <taxon>Brachyura</taxon>
        <taxon>Eubrachyura</taxon>
        <taxon>Portunoidea</taxon>
        <taxon>Portunidae</taxon>
        <taxon>Portuninae</taxon>
        <taxon>Portunus</taxon>
    </lineage>
</organism>
<comment type="caution">
    <text evidence="1">The sequence shown here is derived from an EMBL/GenBank/DDBJ whole genome shotgun (WGS) entry which is preliminary data.</text>
</comment>